<accession>A0A9D3YAA0</accession>
<evidence type="ECO:0000313" key="4">
    <source>
        <dbReference type="Proteomes" id="UP000828390"/>
    </source>
</evidence>
<protein>
    <submittedName>
        <fullName evidence="3">Uncharacterized protein</fullName>
    </submittedName>
</protein>
<organism evidence="3 4">
    <name type="scientific">Dreissena polymorpha</name>
    <name type="common">Zebra mussel</name>
    <name type="synonym">Mytilus polymorpha</name>
    <dbReference type="NCBI Taxonomy" id="45954"/>
    <lineage>
        <taxon>Eukaryota</taxon>
        <taxon>Metazoa</taxon>
        <taxon>Spiralia</taxon>
        <taxon>Lophotrochozoa</taxon>
        <taxon>Mollusca</taxon>
        <taxon>Bivalvia</taxon>
        <taxon>Autobranchia</taxon>
        <taxon>Heteroconchia</taxon>
        <taxon>Euheterodonta</taxon>
        <taxon>Imparidentia</taxon>
        <taxon>Neoheterodontei</taxon>
        <taxon>Myida</taxon>
        <taxon>Dreissenoidea</taxon>
        <taxon>Dreissenidae</taxon>
        <taxon>Dreissena</taxon>
    </lineage>
</organism>
<evidence type="ECO:0000256" key="2">
    <source>
        <dbReference type="SAM" id="MobiDB-lite"/>
    </source>
</evidence>
<keyword evidence="1" id="KW-0175">Coiled coil</keyword>
<reference evidence="3" key="2">
    <citation type="submission" date="2020-11" db="EMBL/GenBank/DDBJ databases">
        <authorList>
            <person name="McCartney M.A."/>
            <person name="Auch B."/>
            <person name="Kono T."/>
            <person name="Mallez S."/>
            <person name="Becker A."/>
            <person name="Gohl D.M."/>
            <person name="Silverstein K.A.T."/>
            <person name="Koren S."/>
            <person name="Bechman K.B."/>
            <person name="Herman A."/>
            <person name="Abrahante J.E."/>
            <person name="Garbe J."/>
        </authorList>
    </citation>
    <scope>NUCLEOTIDE SEQUENCE</scope>
    <source>
        <strain evidence="3">Duluth1</strain>
        <tissue evidence="3">Whole animal</tissue>
    </source>
</reference>
<sequence length="285" mass="32593">MGGNNKNNRKRKKSKGSPANKESENKRANVQSPNTHMATQTMQSANGQQVGYYQNGQNGQNGHCYTPGPIQNQNQSFNSFVSPGYNCIPMMNQSASPSFTQFPTQSQVPLTSSVFVTSDQFSALIQRLDRIDNKLTQLDGIQSSVKAITVRLDQIDKRVNDMEVKFKDIERSREYDSKNIDEIKKNHSELDALKANIRQIEEQQKTMNTEVRHDITDIRSRSMRDNLLFFGIPEIRDSENREKDSDCVDKVLHIIETKMGIESAKETIKIHREFKILSNFQITHH</sequence>
<keyword evidence="4" id="KW-1185">Reference proteome</keyword>
<name>A0A9D3YAA0_DREPO</name>
<dbReference type="AlphaFoldDB" id="A0A9D3YAA0"/>
<dbReference type="Proteomes" id="UP000828390">
    <property type="component" value="Unassembled WGS sequence"/>
</dbReference>
<feature type="coiled-coil region" evidence="1">
    <location>
        <begin position="152"/>
        <end position="210"/>
    </location>
</feature>
<reference evidence="3" key="1">
    <citation type="journal article" date="2019" name="bioRxiv">
        <title>The Genome of the Zebra Mussel, Dreissena polymorpha: A Resource for Invasive Species Research.</title>
        <authorList>
            <person name="McCartney M.A."/>
            <person name="Auch B."/>
            <person name="Kono T."/>
            <person name="Mallez S."/>
            <person name="Zhang Y."/>
            <person name="Obille A."/>
            <person name="Becker A."/>
            <person name="Abrahante J.E."/>
            <person name="Garbe J."/>
            <person name="Badalamenti J.P."/>
            <person name="Herman A."/>
            <person name="Mangelson H."/>
            <person name="Liachko I."/>
            <person name="Sullivan S."/>
            <person name="Sone E.D."/>
            <person name="Koren S."/>
            <person name="Silverstein K.A.T."/>
            <person name="Beckman K.B."/>
            <person name="Gohl D.M."/>
        </authorList>
    </citation>
    <scope>NUCLEOTIDE SEQUENCE</scope>
    <source>
        <strain evidence="3">Duluth1</strain>
        <tissue evidence="3">Whole animal</tissue>
    </source>
</reference>
<comment type="caution">
    <text evidence="3">The sequence shown here is derived from an EMBL/GenBank/DDBJ whole genome shotgun (WGS) entry which is preliminary data.</text>
</comment>
<dbReference type="Gene3D" id="3.40.50.300">
    <property type="entry name" value="P-loop containing nucleotide triphosphate hydrolases"/>
    <property type="match status" value="1"/>
</dbReference>
<feature type="compositionally biased region" description="Polar residues" evidence="2">
    <location>
        <begin position="28"/>
        <end position="38"/>
    </location>
</feature>
<proteinExistence type="predicted"/>
<dbReference type="EMBL" id="JAIWYP010000016">
    <property type="protein sequence ID" value="KAH3696808.1"/>
    <property type="molecule type" value="Genomic_DNA"/>
</dbReference>
<gene>
    <name evidence="3" type="ORF">DPMN_084286</name>
</gene>
<dbReference type="InterPro" id="IPR027417">
    <property type="entry name" value="P-loop_NTPase"/>
</dbReference>
<feature type="region of interest" description="Disordered" evidence="2">
    <location>
        <begin position="1"/>
        <end position="38"/>
    </location>
</feature>
<evidence type="ECO:0000313" key="3">
    <source>
        <dbReference type="EMBL" id="KAH3696808.1"/>
    </source>
</evidence>
<evidence type="ECO:0000256" key="1">
    <source>
        <dbReference type="SAM" id="Coils"/>
    </source>
</evidence>